<reference evidence="2" key="1">
    <citation type="submission" date="2014-05" db="EMBL/GenBank/DDBJ databases">
        <authorList>
            <person name="Chronopoulou M."/>
        </authorList>
    </citation>
    <scope>NUCLEOTIDE SEQUENCE</scope>
    <source>
        <tissue evidence="2">Whole organism</tissue>
    </source>
</reference>
<evidence type="ECO:0000313" key="2">
    <source>
        <dbReference type="EMBL" id="CDW25905.1"/>
    </source>
</evidence>
<dbReference type="EMBL" id="HACA01008544">
    <property type="protein sequence ID" value="CDW25905.1"/>
    <property type="molecule type" value="Transcribed_RNA"/>
</dbReference>
<organism evidence="2">
    <name type="scientific">Lepeophtheirus salmonis</name>
    <name type="common">Salmon louse</name>
    <name type="synonym">Caligus salmonis</name>
    <dbReference type="NCBI Taxonomy" id="72036"/>
    <lineage>
        <taxon>Eukaryota</taxon>
        <taxon>Metazoa</taxon>
        <taxon>Ecdysozoa</taxon>
        <taxon>Arthropoda</taxon>
        <taxon>Crustacea</taxon>
        <taxon>Multicrustacea</taxon>
        <taxon>Hexanauplia</taxon>
        <taxon>Copepoda</taxon>
        <taxon>Siphonostomatoida</taxon>
        <taxon>Caligidae</taxon>
        <taxon>Lepeophtheirus</taxon>
    </lineage>
</organism>
<accession>A0A0K2TJD3</accession>
<proteinExistence type="predicted"/>
<dbReference type="AlphaFoldDB" id="A0A0K2TJD3"/>
<keyword evidence="1" id="KW-0812">Transmembrane</keyword>
<protein>
    <submittedName>
        <fullName evidence="2">Uncharacterized protein</fullName>
    </submittedName>
</protein>
<keyword evidence="1" id="KW-0472">Membrane</keyword>
<feature type="transmembrane region" description="Helical" evidence="1">
    <location>
        <begin position="36"/>
        <end position="58"/>
    </location>
</feature>
<sequence>ITSLSLFYDAAFPPKRNRKKARNHLVVVQIIQAYNYYLYLIYSQTITVNCHIIFLPILK</sequence>
<name>A0A0K2TJD3_LEPSM</name>
<keyword evidence="1" id="KW-1133">Transmembrane helix</keyword>
<feature type="non-terminal residue" evidence="2">
    <location>
        <position position="1"/>
    </location>
</feature>
<evidence type="ECO:0000256" key="1">
    <source>
        <dbReference type="SAM" id="Phobius"/>
    </source>
</evidence>